<keyword evidence="3" id="KW-1185">Reference proteome</keyword>
<comment type="caution">
    <text evidence="2">The sequence shown here is derived from an EMBL/GenBank/DDBJ whole genome shotgun (WGS) entry which is preliminary data.</text>
</comment>
<feature type="non-terminal residue" evidence="2">
    <location>
        <position position="75"/>
    </location>
</feature>
<proteinExistence type="predicted"/>
<reference evidence="2" key="1">
    <citation type="submission" date="2023-06" db="EMBL/GenBank/DDBJ databases">
        <title>Uncultivated large filamentous bacteria from sulfidic sediments reveal new species and different genomic features in energy metabolism and defense.</title>
        <authorList>
            <person name="Fonseca A."/>
        </authorList>
    </citation>
    <scope>NUCLEOTIDE SEQUENCE</scope>
    <source>
        <strain evidence="2">HSG4</strain>
    </source>
</reference>
<evidence type="ECO:0000313" key="3">
    <source>
        <dbReference type="Proteomes" id="UP001171945"/>
    </source>
</evidence>
<gene>
    <name evidence="2" type="ORF">QUF54_09825</name>
</gene>
<organism evidence="2 3">
    <name type="scientific">Candidatus Marithioploca araucensis</name>
    <dbReference type="NCBI Taxonomy" id="70273"/>
    <lineage>
        <taxon>Bacteria</taxon>
        <taxon>Pseudomonadati</taxon>
        <taxon>Pseudomonadota</taxon>
        <taxon>Gammaproteobacteria</taxon>
        <taxon>Thiotrichales</taxon>
        <taxon>Thiotrichaceae</taxon>
        <taxon>Candidatus Marithioploca</taxon>
    </lineage>
</organism>
<dbReference type="EMBL" id="JAUCGM010000768">
    <property type="protein sequence ID" value="MDM8563640.1"/>
    <property type="molecule type" value="Genomic_DNA"/>
</dbReference>
<evidence type="ECO:0000256" key="1">
    <source>
        <dbReference type="SAM" id="MobiDB-lite"/>
    </source>
</evidence>
<evidence type="ECO:0000313" key="2">
    <source>
        <dbReference type="EMBL" id="MDM8563640.1"/>
    </source>
</evidence>
<accession>A0ABT7VVM5</accession>
<sequence>MKDLHKVQEADIKNLFANIESHDENNAKEADLRMKNLRKMQESDIEKIVAIIESHDEDDAEEAESGYRKMGGIDN</sequence>
<feature type="region of interest" description="Disordered" evidence="1">
    <location>
        <begin position="56"/>
        <end position="75"/>
    </location>
</feature>
<protein>
    <submittedName>
        <fullName evidence="2">Uncharacterized protein</fullName>
    </submittedName>
</protein>
<dbReference type="Proteomes" id="UP001171945">
    <property type="component" value="Unassembled WGS sequence"/>
</dbReference>
<name>A0ABT7VVM5_9GAMM</name>